<name>A0AAV9I1E7_9PEZI</name>
<evidence type="ECO:0000256" key="5">
    <source>
        <dbReference type="ARBA" id="ARBA00023242"/>
    </source>
</evidence>
<keyword evidence="2" id="KW-0812">Transmembrane</keyword>
<accession>A0AAV9I1E7</accession>
<dbReference type="Pfam" id="PF05705">
    <property type="entry name" value="DUF829"/>
    <property type="match status" value="2"/>
</dbReference>
<dbReference type="InterPro" id="IPR008547">
    <property type="entry name" value="DUF829_TMEM53"/>
</dbReference>
<dbReference type="PANTHER" id="PTHR12265:SF30">
    <property type="entry name" value="TRANSMEMBRANE PROTEIN 53"/>
    <property type="match status" value="1"/>
</dbReference>
<evidence type="ECO:0000256" key="4">
    <source>
        <dbReference type="ARBA" id="ARBA00023136"/>
    </source>
</evidence>
<dbReference type="EMBL" id="MU864934">
    <property type="protein sequence ID" value="KAK4466035.1"/>
    <property type="molecule type" value="Genomic_DNA"/>
</dbReference>
<dbReference type="PANTHER" id="PTHR12265">
    <property type="entry name" value="TRANSMEMBRANE PROTEIN 53"/>
    <property type="match status" value="1"/>
</dbReference>
<sequence>MSTTKFSIPGFTKIAPAIYIQDSQISGALSNYSSESVICTLEDEQKNRFISANTSFSSSSGDIPILPEPATTRNALEDSPPPELIIIASWTGAQSRHVAKYTTAYNSLFPGVPILVLTTVVSDMTIHSTAHKIKSLEPAVHYLLTRRLPSGSFPGKTLYSLSALRNSSNNGSATTSGSRSKLLDPGLRLSTNNKNNSITNTDHSSLLGGGGGYNNSSGNDRAFSSILLHAFSEGGSYTSVALASLYLESSRSEPGKPSSSGACRIPISALVLDSTPGHRPTQSQARRAVARSLSPAISSRPFIAKPLSFAAVSLTTATLKMLKRYAPGKNFFDLTRLGLNDPALFELEGVPRLYLFSEEDEIVMWEDVQSHAEQSGVRSLCVRFKGTRHCQHAAGKGRSEGRIYWEAVRSVWEMREDGGLGVKLMGLGGSSAAGGGPGITIGPGVDHDTGRMPMHKVMNESGAVDGPGGPARTERRFVTRRRRLSLDSLYQTE</sequence>
<reference evidence="8" key="2">
    <citation type="submission" date="2023-06" db="EMBL/GenBank/DDBJ databases">
        <authorList>
            <consortium name="Lawrence Berkeley National Laboratory"/>
            <person name="Mondo S.J."/>
            <person name="Hensen N."/>
            <person name="Bonometti L."/>
            <person name="Westerberg I."/>
            <person name="Brannstrom I.O."/>
            <person name="Guillou S."/>
            <person name="Cros-Aarteil S."/>
            <person name="Calhoun S."/>
            <person name="Haridas S."/>
            <person name="Kuo A."/>
            <person name="Pangilinan J."/>
            <person name="Riley R."/>
            <person name="Labutti K."/>
            <person name="Andreopoulos B."/>
            <person name="Lipzen A."/>
            <person name="Chen C."/>
            <person name="Yanf M."/>
            <person name="Daum C."/>
            <person name="Ng V."/>
            <person name="Clum A."/>
            <person name="Steindorff A."/>
            <person name="Ohm R."/>
            <person name="Martin F."/>
            <person name="Silar P."/>
            <person name="Natvig D."/>
            <person name="Lalanne C."/>
            <person name="Gautier V."/>
            <person name="Ament-Velasquez S.L."/>
            <person name="Kruys A."/>
            <person name="Hutchinson M.I."/>
            <person name="Powell A.J."/>
            <person name="Barry K."/>
            <person name="Miller A.N."/>
            <person name="Grigoriev I.V."/>
            <person name="Debuchy R."/>
            <person name="Gladieux P."/>
            <person name="Thoren M.H."/>
            <person name="Johannesson H."/>
        </authorList>
    </citation>
    <scope>NUCLEOTIDE SEQUENCE</scope>
    <source>
        <strain evidence="8">PSN324</strain>
    </source>
</reference>
<gene>
    <name evidence="8" type="ORF">QBC42DRAFT_330637</name>
</gene>
<organism evidence="8 9">
    <name type="scientific">Cladorrhinum samala</name>
    <dbReference type="NCBI Taxonomy" id="585594"/>
    <lineage>
        <taxon>Eukaryota</taxon>
        <taxon>Fungi</taxon>
        <taxon>Dikarya</taxon>
        <taxon>Ascomycota</taxon>
        <taxon>Pezizomycotina</taxon>
        <taxon>Sordariomycetes</taxon>
        <taxon>Sordariomycetidae</taxon>
        <taxon>Sordariales</taxon>
        <taxon>Podosporaceae</taxon>
        <taxon>Cladorrhinum</taxon>
    </lineage>
</organism>
<keyword evidence="5" id="KW-0539">Nucleus</keyword>
<dbReference type="Proteomes" id="UP001321749">
    <property type="component" value="Unassembled WGS sequence"/>
</dbReference>
<evidence type="ECO:0000256" key="2">
    <source>
        <dbReference type="ARBA" id="ARBA00022692"/>
    </source>
</evidence>
<evidence type="ECO:0000313" key="8">
    <source>
        <dbReference type="EMBL" id="KAK4466035.1"/>
    </source>
</evidence>
<evidence type="ECO:0000256" key="1">
    <source>
        <dbReference type="ARBA" id="ARBA00004126"/>
    </source>
</evidence>
<proteinExistence type="predicted"/>
<feature type="compositionally biased region" description="Low complexity" evidence="7">
    <location>
        <begin position="166"/>
        <end position="180"/>
    </location>
</feature>
<dbReference type="GO" id="GO:0031965">
    <property type="term" value="C:nuclear membrane"/>
    <property type="evidence" value="ECO:0007669"/>
    <property type="project" value="UniProtKB-SubCell"/>
</dbReference>
<feature type="region of interest" description="Disordered" evidence="7">
    <location>
        <begin position="166"/>
        <end position="208"/>
    </location>
</feature>
<evidence type="ECO:0000256" key="3">
    <source>
        <dbReference type="ARBA" id="ARBA00022989"/>
    </source>
</evidence>
<keyword evidence="3" id="KW-1133">Transmembrane helix</keyword>
<keyword evidence="4" id="KW-0472">Membrane</keyword>
<feature type="compositionally biased region" description="Low complexity" evidence="7">
    <location>
        <begin position="190"/>
        <end position="206"/>
    </location>
</feature>
<evidence type="ECO:0000313" key="9">
    <source>
        <dbReference type="Proteomes" id="UP001321749"/>
    </source>
</evidence>
<comment type="caution">
    <text evidence="8">The sequence shown here is derived from an EMBL/GenBank/DDBJ whole genome shotgun (WGS) entry which is preliminary data.</text>
</comment>
<keyword evidence="9" id="KW-1185">Reference proteome</keyword>
<evidence type="ECO:0000256" key="7">
    <source>
        <dbReference type="SAM" id="MobiDB-lite"/>
    </source>
</evidence>
<comment type="subcellular location">
    <subcellularLocation>
        <location evidence="6">Endomembrane system</location>
        <topology evidence="6">Single-pass membrane protein</topology>
    </subcellularLocation>
    <subcellularLocation>
        <location evidence="1">Nucleus membrane</location>
    </subcellularLocation>
</comment>
<protein>
    <submittedName>
        <fullName evidence="8">Uncharacterized protein</fullName>
    </submittedName>
</protein>
<dbReference type="AlphaFoldDB" id="A0AAV9I1E7"/>
<evidence type="ECO:0000256" key="6">
    <source>
        <dbReference type="ARBA" id="ARBA00037847"/>
    </source>
</evidence>
<reference evidence="8" key="1">
    <citation type="journal article" date="2023" name="Mol. Phylogenet. Evol.">
        <title>Genome-scale phylogeny and comparative genomics of the fungal order Sordariales.</title>
        <authorList>
            <person name="Hensen N."/>
            <person name="Bonometti L."/>
            <person name="Westerberg I."/>
            <person name="Brannstrom I.O."/>
            <person name="Guillou S."/>
            <person name="Cros-Aarteil S."/>
            <person name="Calhoun S."/>
            <person name="Haridas S."/>
            <person name="Kuo A."/>
            <person name="Mondo S."/>
            <person name="Pangilinan J."/>
            <person name="Riley R."/>
            <person name="LaButti K."/>
            <person name="Andreopoulos B."/>
            <person name="Lipzen A."/>
            <person name="Chen C."/>
            <person name="Yan M."/>
            <person name="Daum C."/>
            <person name="Ng V."/>
            <person name="Clum A."/>
            <person name="Steindorff A."/>
            <person name="Ohm R.A."/>
            <person name="Martin F."/>
            <person name="Silar P."/>
            <person name="Natvig D.O."/>
            <person name="Lalanne C."/>
            <person name="Gautier V."/>
            <person name="Ament-Velasquez S.L."/>
            <person name="Kruys A."/>
            <person name="Hutchinson M.I."/>
            <person name="Powell A.J."/>
            <person name="Barry K."/>
            <person name="Miller A.N."/>
            <person name="Grigoriev I.V."/>
            <person name="Debuchy R."/>
            <person name="Gladieux P."/>
            <person name="Hiltunen Thoren M."/>
            <person name="Johannesson H."/>
        </authorList>
    </citation>
    <scope>NUCLEOTIDE SEQUENCE</scope>
    <source>
        <strain evidence="8">PSN324</strain>
    </source>
</reference>